<dbReference type="AlphaFoldDB" id="A0A1I8PLS6"/>
<dbReference type="VEuPathDB" id="VectorBase:SCAU009240"/>
<feature type="transmembrane region" description="Helical" evidence="1">
    <location>
        <begin position="107"/>
        <end position="129"/>
    </location>
</feature>
<dbReference type="Proteomes" id="UP000095300">
    <property type="component" value="Unassembled WGS sequence"/>
</dbReference>
<organism evidence="2 3">
    <name type="scientific">Stomoxys calcitrans</name>
    <name type="common">Stable fly</name>
    <name type="synonym">Conops calcitrans</name>
    <dbReference type="NCBI Taxonomy" id="35570"/>
    <lineage>
        <taxon>Eukaryota</taxon>
        <taxon>Metazoa</taxon>
        <taxon>Ecdysozoa</taxon>
        <taxon>Arthropoda</taxon>
        <taxon>Hexapoda</taxon>
        <taxon>Insecta</taxon>
        <taxon>Pterygota</taxon>
        <taxon>Neoptera</taxon>
        <taxon>Endopterygota</taxon>
        <taxon>Diptera</taxon>
        <taxon>Brachycera</taxon>
        <taxon>Muscomorpha</taxon>
        <taxon>Muscoidea</taxon>
        <taxon>Muscidae</taxon>
        <taxon>Stomoxys</taxon>
    </lineage>
</organism>
<dbReference type="KEGG" id="scac:106093912"/>
<dbReference type="EnsemblMetazoa" id="SCAU009240-RB">
    <property type="protein sequence ID" value="SCAU009240-PB"/>
    <property type="gene ID" value="SCAU009240"/>
</dbReference>
<feature type="transmembrane region" description="Helical" evidence="1">
    <location>
        <begin position="77"/>
        <end position="95"/>
    </location>
</feature>
<feature type="transmembrane region" description="Helical" evidence="1">
    <location>
        <begin position="12"/>
        <end position="29"/>
    </location>
</feature>
<reference evidence="3" key="1">
    <citation type="submission" date="2015-05" db="EMBL/GenBank/DDBJ databases">
        <authorList>
            <person name="Wilson R.K."/>
            <person name="Warren W.C."/>
            <person name="Olafson P."/>
        </authorList>
    </citation>
    <scope>NUCLEOTIDE SEQUENCE [LARGE SCALE GENOMIC DNA]</scope>
    <source>
        <strain evidence="3">USDA</strain>
    </source>
</reference>
<protein>
    <submittedName>
        <fullName evidence="2">Uncharacterized protein</fullName>
    </submittedName>
</protein>
<name>A0A1I8PLS6_STOCA</name>
<evidence type="ECO:0000313" key="2">
    <source>
        <dbReference type="EnsemblMetazoa" id="SCAU009240-PA"/>
    </source>
</evidence>
<proteinExistence type="predicted"/>
<accession>A0A1I8PLS6</accession>
<gene>
    <name evidence="2" type="primary">106093912</name>
</gene>
<sequence>MGLSSLSRHTAIAALFLVAASIVAIYWVYEDITNKRLHPTDDDDDFTLEYGELVLYMIGILASVLMFLGVSMRRRFLLIPLFFVGLVFVAFKGYMSYRIYRDDINALGFNAFLYGGGTFAVLSPTYGVWREIKAEDAQKHKKYEPTTEVKKLQQ</sequence>
<feature type="transmembrane region" description="Helical" evidence="1">
    <location>
        <begin position="53"/>
        <end position="70"/>
    </location>
</feature>
<reference evidence="2" key="2">
    <citation type="submission" date="2020-05" db="UniProtKB">
        <authorList>
            <consortium name="EnsemblMetazoa"/>
        </authorList>
    </citation>
    <scope>IDENTIFICATION</scope>
    <source>
        <strain evidence="2">USDA</strain>
    </source>
</reference>
<dbReference type="EnsemblMetazoa" id="SCAU009240-RA">
    <property type="protein sequence ID" value="SCAU009240-PA"/>
    <property type="gene ID" value="SCAU009240"/>
</dbReference>
<evidence type="ECO:0000313" key="3">
    <source>
        <dbReference type="Proteomes" id="UP000095300"/>
    </source>
</evidence>
<keyword evidence="1" id="KW-0812">Transmembrane</keyword>
<keyword evidence="1" id="KW-1133">Transmembrane helix</keyword>
<keyword evidence="1" id="KW-0472">Membrane</keyword>
<keyword evidence="3" id="KW-1185">Reference proteome</keyword>
<evidence type="ECO:0000256" key="1">
    <source>
        <dbReference type="SAM" id="Phobius"/>
    </source>
</evidence>